<proteinExistence type="predicted"/>
<dbReference type="KEGG" id="cwo:Cwoe_1722"/>
<keyword evidence="2" id="KW-1185">Reference proteome</keyword>
<name>D3F173_CONWI</name>
<dbReference type="eggNOG" id="COG0620">
    <property type="taxonomic scope" value="Bacteria"/>
</dbReference>
<dbReference type="HOGENOM" id="CLU_893440_0_0_11"/>
<dbReference type="Proteomes" id="UP000008229">
    <property type="component" value="Chromosome"/>
</dbReference>
<organism evidence="1 2">
    <name type="scientific">Conexibacter woesei (strain DSM 14684 / CCUG 47730 / CIP 108061 / JCM 11494 / NBRC 100937 / ID131577)</name>
    <dbReference type="NCBI Taxonomy" id="469383"/>
    <lineage>
        <taxon>Bacteria</taxon>
        <taxon>Bacillati</taxon>
        <taxon>Actinomycetota</taxon>
        <taxon>Thermoleophilia</taxon>
        <taxon>Solirubrobacterales</taxon>
        <taxon>Conexibacteraceae</taxon>
        <taxon>Conexibacter</taxon>
    </lineage>
</organism>
<dbReference type="Gene3D" id="3.20.20.210">
    <property type="match status" value="1"/>
</dbReference>
<gene>
    <name evidence="1" type="ordered locus">Cwoe_1722</name>
</gene>
<dbReference type="InterPro" id="IPR038071">
    <property type="entry name" value="UROD/MetE-like_sf"/>
</dbReference>
<evidence type="ECO:0008006" key="3">
    <source>
        <dbReference type="Google" id="ProtNLM"/>
    </source>
</evidence>
<dbReference type="STRING" id="469383.Cwoe_1722"/>
<evidence type="ECO:0000313" key="1">
    <source>
        <dbReference type="EMBL" id="ADB50149.1"/>
    </source>
</evidence>
<sequence length="311" mass="32929">MPLLDRLPAWCTSGVGSLPHADPRAAAAHAVAAYELPFCPQLPAVEGDMVAEWLGADPRRCGWSPARDRERPPAWEALLERLDRTPPAHGIVKLQVTGPATLACALERERGGAASRAAALALAHELAAWLAANAAGQVRQLAARGLDALLVVDEPALHLFGTRGVEAAWDPLRAVAPAWGLHLCCAVPWDLVERAQPDLLSFDLALAPVDRRAAEGLRRLVARGGRIAWGALAVHRDEHAEEALARLRPALARVAAGGARGDVADALAARSLLTASCGSGRMSLRRELELADALRDVAGALRGGRRLRRAA</sequence>
<dbReference type="EMBL" id="CP001854">
    <property type="protein sequence ID" value="ADB50149.1"/>
    <property type="molecule type" value="Genomic_DNA"/>
</dbReference>
<protein>
    <recommendedName>
        <fullName evidence="3">Methionine synthase vitamin-B12 independent</fullName>
    </recommendedName>
</protein>
<dbReference type="OrthoDB" id="144815at2"/>
<dbReference type="RefSeq" id="WP_012933200.1">
    <property type="nucleotide sequence ID" value="NC_013739.1"/>
</dbReference>
<evidence type="ECO:0000313" key="2">
    <source>
        <dbReference type="Proteomes" id="UP000008229"/>
    </source>
</evidence>
<accession>D3F173</accession>
<reference evidence="1 2" key="1">
    <citation type="journal article" date="2010" name="Stand. Genomic Sci.">
        <title>Complete genome sequence of Conexibacter woesei type strain (ID131577).</title>
        <authorList>
            <person name="Pukall R."/>
            <person name="Lapidus A."/>
            <person name="Glavina Del Rio T."/>
            <person name="Copeland A."/>
            <person name="Tice H."/>
            <person name="Cheng J.-F."/>
            <person name="Lucas S."/>
            <person name="Chen F."/>
            <person name="Nolan M."/>
            <person name="Bruce D."/>
            <person name="Goodwin L."/>
            <person name="Pitluck S."/>
            <person name="Mavromatis K."/>
            <person name="Ivanova N."/>
            <person name="Ovchinnikova G."/>
            <person name="Pati A."/>
            <person name="Chen A."/>
            <person name="Palaniappan K."/>
            <person name="Land M."/>
            <person name="Hauser L."/>
            <person name="Chang Y.-J."/>
            <person name="Jeffries C.D."/>
            <person name="Chain P."/>
            <person name="Meincke L."/>
            <person name="Sims D."/>
            <person name="Brettin T."/>
            <person name="Detter J.C."/>
            <person name="Rohde M."/>
            <person name="Goeker M."/>
            <person name="Bristow J."/>
            <person name="Eisen J.A."/>
            <person name="Markowitz V."/>
            <person name="Kyrpides N.C."/>
            <person name="Klenk H.-P."/>
            <person name="Hugenholtz P."/>
        </authorList>
    </citation>
    <scope>NUCLEOTIDE SEQUENCE [LARGE SCALE GENOMIC DNA]</scope>
    <source>
        <strain evidence="2">DSM 14684 / CIP 108061 / JCM 11494 / NBRC 100937 / ID131577</strain>
    </source>
</reference>
<reference evidence="2" key="2">
    <citation type="submission" date="2010-01" db="EMBL/GenBank/DDBJ databases">
        <title>The complete genome of Conexibacter woesei DSM 14684.</title>
        <authorList>
            <consortium name="US DOE Joint Genome Institute (JGI-PGF)"/>
            <person name="Lucas S."/>
            <person name="Copeland A."/>
            <person name="Lapidus A."/>
            <person name="Glavina del Rio T."/>
            <person name="Dalin E."/>
            <person name="Tice H."/>
            <person name="Bruce D."/>
            <person name="Goodwin L."/>
            <person name="Pitluck S."/>
            <person name="Kyrpides N."/>
            <person name="Mavromatis K."/>
            <person name="Ivanova N."/>
            <person name="Mikhailova N."/>
            <person name="Chertkov O."/>
            <person name="Brettin T."/>
            <person name="Detter J.C."/>
            <person name="Han C."/>
            <person name="Larimer F."/>
            <person name="Land M."/>
            <person name="Hauser L."/>
            <person name="Markowitz V."/>
            <person name="Cheng J.-F."/>
            <person name="Hugenholtz P."/>
            <person name="Woyke T."/>
            <person name="Wu D."/>
            <person name="Pukall R."/>
            <person name="Steenblock K."/>
            <person name="Schneider S."/>
            <person name="Klenk H.-P."/>
            <person name="Eisen J.A."/>
        </authorList>
    </citation>
    <scope>NUCLEOTIDE SEQUENCE [LARGE SCALE GENOMIC DNA]</scope>
    <source>
        <strain evidence="2">DSM 14684 / CIP 108061 / JCM 11494 / NBRC 100937 / ID131577</strain>
    </source>
</reference>
<dbReference type="AlphaFoldDB" id="D3F173"/>
<dbReference type="SUPFAM" id="SSF51726">
    <property type="entry name" value="UROD/MetE-like"/>
    <property type="match status" value="1"/>
</dbReference>